<dbReference type="Pfam" id="PF01597">
    <property type="entry name" value="GCV_H"/>
    <property type="match status" value="1"/>
</dbReference>
<name>A0ABX1VB37_9PLAN</name>
<organism evidence="3 4">
    <name type="scientific">Alienimonas chondri</name>
    <dbReference type="NCBI Taxonomy" id="2681879"/>
    <lineage>
        <taxon>Bacteria</taxon>
        <taxon>Pseudomonadati</taxon>
        <taxon>Planctomycetota</taxon>
        <taxon>Planctomycetia</taxon>
        <taxon>Planctomycetales</taxon>
        <taxon>Planctomycetaceae</taxon>
        <taxon>Alienimonas</taxon>
    </lineage>
</organism>
<dbReference type="CDD" id="cd06848">
    <property type="entry name" value="GCS_H"/>
    <property type="match status" value="1"/>
</dbReference>
<comment type="caution">
    <text evidence="3">The sequence shown here is derived from an EMBL/GenBank/DDBJ whole genome shotgun (WGS) entry which is preliminary data.</text>
</comment>
<protein>
    <submittedName>
        <fullName evidence="3">Glycine cleavage system H protein</fullName>
    </submittedName>
</protein>
<dbReference type="InterPro" id="IPR000089">
    <property type="entry name" value="Biotin_lipoyl"/>
</dbReference>
<evidence type="ECO:0000313" key="4">
    <source>
        <dbReference type="Proteomes" id="UP000609651"/>
    </source>
</evidence>
<dbReference type="InterPro" id="IPR033753">
    <property type="entry name" value="GCV_H/Fam206"/>
</dbReference>
<evidence type="ECO:0000259" key="2">
    <source>
        <dbReference type="PROSITE" id="PS50968"/>
    </source>
</evidence>
<dbReference type="SUPFAM" id="SSF51230">
    <property type="entry name" value="Single hybrid motif"/>
    <property type="match status" value="1"/>
</dbReference>
<proteinExistence type="predicted"/>
<dbReference type="InterPro" id="IPR011053">
    <property type="entry name" value="Single_hybrid_motif"/>
</dbReference>
<accession>A0ABX1VB37</accession>
<dbReference type="EMBL" id="WTPX01000032">
    <property type="protein sequence ID" value="NNJ25314.1"/>
    <property type="molecule type" value="Genomic_DNA"/>
</dbReference>
<feature type="region of interest" description="Disordered" evidence="1">
    <location>
        <begin position="1"/>
        <end position="21"/>
    </location>
</feature>
<dbReference type="Proteomes" id="UP000609651">
    <property type="component" value="Unassembled WGS sequence"/>
</dbReference>
<feature type="domain" description="Lipoyl-binding" evidence="2">
    <location>
        <begin position="60"/>
        <end position="147"/>
    </location>
</feature>
<evidence type="ECO:0000313" key="3">
    <source>
        <dbReference type="EMBL" id="NNJ25314.1"/>
    </source>
</evidence>
<dbReference type="PROSITE" id="PS50968">
    <property type="entry name" value="BIOTINYL_LIPOYL"/>
    <property type="match status" value="1"/>
</dbReference>
<reference evidence="3 4" key="1">
    <citation type="journal article" date="2020" name="Syst. Appl. Microbiol.">
        <title>Alienimonas chondri sp. nov., a novel planctomycete isolated from the biofilm of the red alga Chondrus crispus.</title>
        <authorList>
            <person name="Vitorino I."/>
            <person name="Albuquerque L."/>
            <person name="Wiegand S."/>
            <person name="Kallscheuer N."/>
            <person name="da Costa M.S."/>
            <person name="Lobo-da-Cunha A."/>
            <person name="Jogler C."/>
            <person name="Lage O.M."/>
        </authorList>
    </citation>
    <scope>NUCLEOTIDE SEQUENCE [LARGE SCALE GENOMIC DNA]</scope>
    <source>
        <strain evidence="3 4">LzC2</strain>
    </source>
</reference>
<dbReference type="Gene3D" id="2.40.50.100">
    <property type="match status" value="1"/>
</dbReference>
<dbReference type="RefSeq" id="WP_246254831.1">
    <property type="nucleotide sequence ID" value="NZ_WTPX01000032.1"/>
</dbReference>
<keyword evidence="4" id="KW-1185">Reference proteome</keyword>
<sequence>MSADAAPLAENASPEDPSVGEELPTFRMGEFLAKFPTDRAYCRNHLWLLTTDRQEGGEPIYRVGFTAYSRRLLQDVYFLDWNVDEGQTVDAGASIGEIESAKALSSMHPPAAGTIVTLNPAPLADPSVINAAGYDAEDGGGWLYEFATAAPLLDAAAYVDHLGGVWETTQRIIKGQANT</sequence>
<gene>
    <name evidence="3" type="primary">gcvH_2</name>
    <name evidence="3" type="ORF">LzC2_13840</name>
</gene>
<evidence type="ECO:0000256" key="1">
    <source>
        <dbReference type="SAM" id="MobiDB-lite"/>
    </source>
</evidence>